<reference evidence="2" key="1">
    <citation type="journal article" date="2014" name="Nat. Commun.">
        <title>The rainbow trout genome provides novel insights into evolution after whole-genome duplication in vertebrates.</title>
        <authorList>
            <person name="Berthelot C."/>
            <person name="Brunet F."/>
            <person name="Chalopin D."/>
            <person name="Juanchich A."/>
            <person name="Bernard M."/>
            <person name="Noel B."/>
            <person name="Bento P."/>
            <person name="Da Silva C."/>
            <person name="Labadie K."/>
            <person name="Alberti A."/>
            <person name="Aury J.M."/>
            <person name="Louis A."/>
            <person name="Dehais P."/>
            <person name="Bardou P."/>
            <person name="Montfort J."/>
            <person name="Klopp C."/>
            <person name="Cabau C."/>
            <person name="Gaspin C."/>
            <person name="Thorgaard G.H."/>
            <person name="Boussaha M."/>
            <person name="Quillet E."/>
            <person name="Guyomard R."/>
            <person name="Galiana D."/>
            <person name="Bobe J."/>
            <person name="Volff J.N."/>
            <person name="Genet C."/>
            <person name="Wincker P."/>
            <person name="Jaillon O."/>
            <person name="Roest Crollius H."/>
            <person name="Guiguen Y."/>
        </authorList>
    </citation>
    <scope>NUCLEOTIDE SEQUENCE [LARGE SCALE GENOMIC DNA]</scope>
</reference>
<evidence type="ECO:0000313" key="2">
    <source>
        <dbReference type="EMBL" id="CDQ89257.1"/>
    </source>
</evidence>
<proteinExistence type="predicted"/>
<evidence type="ECO:0000313" key="3">
    <source>
        <dbReference type="Proteomes" id="UP000193380"/>
    </source>
</evidence>
<keyword evidence="1" id="KW-0175">Coiled coil</keyword>
<evidence type="ECO:0000256" key="1">
    <source>
        <dbReference type="SAM" id="Coils"/>
    </source>
</evidence>
<accession>A0A060YCN8</accession>
<protein>
    <submittedName>
        <fullName evidence="2">Uncharacterized protein</fullName>
    </submittedName>
</protein>
<dbReference type="PaxDb" id="8022-A0A060YCN8"/>
<dbReference type="EMBL" id="FR909346">
    <property type="protein sequence ID" value="CDQ89257.1"/>
    <property type="molecule type" value="Genomic_DNA"/>
</dbReference>
<dbReference type="STRING" id="8022.A0A060YCN8"/>
<name>A0A060YCN8_ONCMY</name>
<dbReference type="Proteomes" id="UP000193380">
    <property type="component" value="Unassembled WGS sequence"/>
</dbReference>
<feature type="coiled-coil region" evidence="1">
    <location>
        <begin position="7"/>
        <end position="62"/>
    </location>
</feature>
<gene>
    <name evidence="2" type="ORF">GSONMT00003796001</name>
</gene>
<reference evidence="2" key="2">
    <citation type="submission" date="2014-03" db="EMBL/GenBank/DDBJ databases">
        <authorList>
            <person name="Genoscope - CEA"/>
        </authorList>
    </citation>
    <scope>NUCLEOTIDE SEQUENCE</scope>
</reference>
<organism evidence="2 3">
    <name type="scientific">Oncorhynchus mykiss</name>
    <name type="common">Rainbow trout</name>
    <name type="synonym">Salmo gairdneri</name>
    <dbReference type="NCBI Taxonomy" id="8022"/>
    <lineage>
        <taxon>Eukaryota</taxon>
        <taxon>Metazoa</taxon>
        <taxon>Chordata</taxon>
        <taxon>Craniata</taxon>
        <taxon>Vertebrata</taxon>
        <taxon>Euteleostomi</taxon>
        <taxon>Actinopterygii</taxon>
        <taxon>Neopterygii</taxon>
        <taxon>Teleostei</taxon>
        <taxon>Protacanthopterygii</taxon>
        <taxon>Salmoniformes</taxon>
        <taxon>Salmonidae</taxon>
        <taxon>Salmoninae</taxon>
        <taxon>Oncorhynchus</taxon>
    </lineage>
</organism>
<sequence>MQSHTNIAFLQSELDSLKSDLTDHSINSEGYEAMMREFSDERDNLERQIEILQAANRKLNDSNDGLLSSLENSLSKSNKVRLYTCITTVTTPARSLSLALSLPLIFIPLFQSAPPSSHTPSILLYPSSL</sequence>
<dbReference type="AlphaFoldDB" id="A0A060YCN8"/>